<name>W9S863_9ROSA</name>
<feature type="domain" description="SET" evidence="15">
    <location>
        <begin position="1110"/>
        <end position="1227"/>
    </location>
</feature>
<evidence type="ECO:0000256" key="4">
    <source>
        <dbReference type="ARBA" id="ARBA00022679"/>
    </source>
</evidence>
<evidence type="ECO:0000256" key="10">
    <source>
        <dbReference type="ARBA" id="ARBA00023242"/>
    </source>
</evidence>
<dbReference type="GO" id="GO:0140999">
    <property type="term" value="F:histone H3K4 trimethyltransferase activity"/>
    <property type="evidence" value="ECO:0007669"/>
    <property type="project" value="UniProtKB-EC"/>
</dbReference>
<dbReference type="GO" id="GO:0048188">
    <property type="term" value="C:Set1C/COMPASS complex"/>
    <property type="evidence" value="ECO:0007669"/>
    <property type="project" value="InterPro"/>
</dbReference>
<evidence type="ECO:0000256" key="2">
    <source>
        <dbReference type="ARBA" id="ARBA00012182"/>
    </source>
</evidence>
<evidence type="ECO:0000256" key="7">
    <source>
        <dbReference type="ARBA" id="ARBA00022884"/>
    </source>
</evidence>
<keyword evidence="8" id="KW-0805">Transcription regulation</keyword>
<dbReference type="STRING" id="981085.W9S863"/>
<dbReference type="PANTHER" id="PTHR45814">
    <property type="entry name" value="HISTONE-LYSINE N-METHYLTRANSFERASE SETD1"/>
    <property type="match status" value="1"/>
</dbReference>
<evidence type="ECO:0000256" key="11">
    <source>
        <dbReference type="ARBA" id="ARBA00047571"/>
    </source>
</evidence>
<evidence type="ECO:0000259" key="16">
    <source>
        <dbReference type="PROSITE" id="PS50829"/>
    </source>
</evidence>
<keyword evidence="6" id="KW-0156">Chromatin regulator</keyword>
<gene>
    <name evidence="18" type="ORF">L484_021347</name>
</gene>
<keyword evidence="10" id="KW-0539">Nucleus</keyword>
<evidence type="ECO:0000256" key="12">
    <source>
        <dbReference type="ARBA" id="ARBA00047583"/>
    </source>
</evidence>
<proteinExistence type="predicted"/>
<dbReference type="Gene3D" id="3.30.1490.40">
    <property type="match status" value="1"/>
</dbReference>
<dbReference type="PROSITE" id="PS50280">
    <property type="entry name" value="SET"/>
    <property type="match status" value="1"/>
</dbReference>
<evidence type="ECO:0000313" key="18">
    <source>
        <dbReference type="EMBL" id="EXC31045.1"/>
    </source>
</evidence>
<evidence type="ECO:0000256" key="14">
    <source>
        <dbReference type="SAM" id="MobiDB-lite"/>
    </source>
</evidence>
<evidence type="ECO:0000256" key="8">
    <source>
        <dbReference type="ARBA" id="ARBA00023015"/>
    </source>
</evidence>
<dbReference type="SUPFAM" id="SSF55277">
    <property type="entry name" value="GYF domain"/>
    <property type="match status" value="1"/>
</dbReference>
<keyword evidence="3 18" id="KW-0489">Methyltransferase</keyword>
<dbReference type="InterPro" id="IPR046341">
    <property type="entry name" value="SET_dom_sf"/>
</dbReference>
<reference evidence="19" key="1">
    <citation type="submission" date="2013-01" db="EMBL/GenBank/DDBJ databases">
        <title>Draft Genome Sequence of a Mulberry Tree, Morus notabilis C.K. Schneid.</title>
        <authorList>
            <person name="He N."/>
            <person name="Zhao S."/>
        </authorList>
    </citation>
    <scope>NUCLEOTIDE SEQUENCE</scope>
</reference>
<dbReference type="GO" id="GO:0003723">
    <property type="term" value="F:RNA binding"/>
    <property type="evidence" value="ECO:0007669"/>
    <property type="project" value="UniProtKB-KW"/>
</dbReference>
<feature type="compositionally biased region" description="Low complexity" evidence="14">
    <location>
        <begin position="345"/>
        <end position="356"/>
    </location>
</feature>
<keyword evidence="5" id="KW-0949">S-adenosyl-L-methionine</keyword>
<dbReference type="InterPro" id="IPR003616">
    <property type="entry name" value="Post-SET_dom"/>
</dbReference>
<dbReference type="eggNOG" id="KOG1080">
    <property type="taxonomic scope" value="Eukaryota"/>
</dbReference>
<dbReference type="InterPro" id="IPR044570">
    <property type="entry name" value="Set1-like"/>
</dbReference>
<dbReference type="InterPro" id="IPR003169">
    <property type="entry name" value="GYF"/>
</dbReference>
<dbReference type="InterPro" id="IPR035445">
    <property type="entry name" value="GYF-like_dom_sf"/>
</dbReference>
<evidence type="ECO:0000256" key="6">
    <source>
        <dbReference type="ARBA" id="ARBA00022853"/>
    </source>
</evidence>
<dbReference type="EC" id="2.1.1.354" evidence="2"/>
<evidence type="ECO:0000313" key="19">
    <source>
        <dbReference type="Proteomes" id="UP000030645"/>
    </source>
</evidence>
<accession>W9S863</accession>
<keyword evidence="19" id="KW-1185">Reference proteome</keyword>
<dbReference type="PROSITE" id="PS50829">
    <property type="entry name" value="GYF"/>
    <property type="match status" value="1"/>
</dbReference>
<comment type="subcellular location">
    <subcellularLocation>
        <location evidence="1">Nucleus</location>
    </subcellularLocation>
</comment>
<feature type="region of interest" description="Disordered" evidence="14">
    <location>
        <begin position="345"/>
        <end position="367"/>
    </location>
</feature>
<feature type="domain" description="Post-SET" evidence="17">
    <location>
        <begin position="1233"/>
        <end position="1249"/>
    </location>
</feature>
<evidence type="ECO:0000256" key="1">
    <source>
        <dbReference type="ARBA" id="ARBA00004123"/>
    </source>
</evidence>
<feature type="compositionally biased region" description="Polar residues" evidence="14">
    <location>
        <begin position="357"/>
        <end position="367"/>
    </location>
</feature>
<dbReference type="InterPro" id="IPR001214">
    <property type="entry name" value="SET_dom"/>
</dbReference>
<dbReference type="SMART" id="SM00317">
    <property type="entry name" value="SET"/>
    <property type="match status" value="1"/>
</dbReference>
<feature type="region of interest" description="Disordered" evidence="14">
    <location>
        <begin position="868"/>
        <end position="986"/>
    </location>
</feature>
<evidence type="ECO:0000256" key="5">
    <source>
        <dbReference type="ARBA" id="ARBA00022691"/>
    </source>
</evidence>
<comment type="catalytic activity">
    <reaction evidence="11">
        <text>L-lysyl(4)-[histone H3] + 3 S-adenosyl-L-methionine = N(6),N(6),N(6)-trimethyl-L-lysyl(4)-[histone H3] + 3 S-adenosyl-L-homocysteine + 3 H(+)</text>
        <dbReference type="Rhea" id="RHEA:60260"/>
        <dbReference type="Rhea" id="RHEA-COMP:15537"/>
        <dbReference type="Rhea" id="RHEA-COMP:15547"/>
        <dbReference type="ChEBI" id="CHEBI:15378"/>
        <dbReference type="ChEBI" id="CHEBI:29969"/>
        <dbReference type="ChEBI" id="CHEBI:57856"/>
        <dbReference type="ChEBI" id="CHEBI:59789"/>
        <dbReference type="ChEBI" id="CHEBI:61961"/>
        <dbReference type="EC" id="2.1.1.354"/>
    </reaction>
</comment>
<evidence type="ECO:0000256" key="3">
    <source>
        <dbReference type="ARBA" id="ARBA00022603"/>
    </source>
</evidence>
<dbReference type="Pfam" id="PF00856">
    <property type="entry name" value="SET"/>
    <property type="match status" value="1"/>
</dbReference>
<protein>
    <recommendedName>
        <fullName evidence="2">[histone H3]-lysine(4) N-trimethyltransferase</fullName>
        <ecNumber evidence="2">2.1.1.354</ecNumber>
    </recommendedName>
</protein>
<dbReference type="Gene3D" id="2.170.270.10">
    <property type="entry name" value="SET domain"/>
    <property type="match status" value="1"/>
</dbReference>
<dbReference type="EMBL" id="KE346220">
    <property type="protein sequence ID" value="EXC31045.1"/>
    <property type="molecule type" value="Genomic_DNA"/>
</dbReference>
<evidence type="ECO:0000259" key="17">
    <source>
        <dbReference type="PROSITE" id="PS50868"/>
    </source>
</evidence>
<dbReference type="SMART" id="SM00508">
    <property type="entry name" value="PostSET"/>
    <property type="match status" value="1"/>
</dbReference>
<evidence type="ECO:0000256" key="13">
    <source>
        <dbReference type="ARBA" id="ARBA00049129"/>
    </source>
</evidence>
<comment type="catalytic activity">
    <reaction evidence="12">
        <text>N(6)-methyl-L-lysyl(4)-[histone H3] + S-adenosyl-L-methionine = N(6),N(6)-dimethyl-L-lysyl(4)-[histone H3] + S-adenosyl-L-homocysteine + H(+)</text>
        <dbReference type="Rhea" id="RHEA:60268"/>
        <dbReference type="Rhea" id="RHEA-COMP:15540"/>
        <dbReference type="Rhea" id="RHEA-COMP:15543"/>
        <dbReference type="ChEBI" id="CHEBI:15378"/>
        <dbReference type="ChEBI" id="CHEBI:57856"/>
        <dbReference type="ChEBI" id="CHEBI:59789"/>
        <dbReference type="ChEBI" id="CHEBI:61929"/>
        <dbReference type="ChEBI" id="CHEBI:61976"/>
    </reaction>
</comment>
<dbReference type="CDD" id="cd19169">
    <property type="entry name" value="SET_SETD1"/>
    <property type="match status" value="1"/>
</dbReference>
<keyword evidence="4 18" id="KW-0808">Transferase</keyword>
<feature type="compositionally biased region" description="Basic and acidic residues" evidence="14">
    <location>
        <begin position="942"/>
        <end position="965"/>
    </location>
</feature>
<dbReference type="InterPro" id="IPR037841">
    <property type="entry name" value="SET_SETD1A/B"/>
</dbReference>
<dbReference type="PROSITE" id="PS50868">
    <property type="entry name" value="POST_SET"/>
    <property type="match status" value="1"/>
</dbReference>
<evidence type="ECO:0000259" key="15">
    <source>
        <dbReference type="PROSITE" id="PS50280"/>
    </source>
</evidence>
<dbReference type="PANTHER" id="PTHR45814:SF2">
    <property type="entry name" value="HISTONE-LYSINE N-METHYLTRANSFERASE SETD1"/>
    <property type="match status" value="1"/>
</dbReference>
<comment type="catalytic activity">
    <reaction evidence="13">
        <text>N(6),N(6)-dimethyl-L-lysyl(4)-[histone H3] + S-adenosyl-L-methionine = N(6),N(6),N(6)-trimethyl-L-lysyl(4)-[histone H3] + S-adenosyl-L-homocysteine + H(+)</text>
        <dbReference type="Rhea" id="RHEA:60272"/>
        <dbReference type="Rhea" id="RHEA-COMP:15537"/>
        <dbReference type="Rhea" id="RHEA-COMP:15540"/>
        <dbReference type="ChEBI" id="CHEBI:15378"/>
        <dbReference type="ChEBI" id="CHEBI:57856"/>
        <dbReference type="ChEBI" id="CHEBI:59789"/>
        <dbReference type="ChEBI" id="CHEBI:61961"/>
        <dbReference type="ChEBI" id="CHEBI:61976"/>
    </reaction>
</comment>
<dbReference type="Proteomes" id="UP000030645">
    <property type="component" value="Unassembled WGS sequence"/>
</dbReference>
<evidence type="ECO:0000256" key="9">
    <source>
        <dbReference type="ARBA" id="ARBA00023163"/>
    </source>
</evidence>
<keyword evidence="9" id="KW-0804">Transcription</keyword>
<organism evidence="18 19">
    <name type="scientific">Morus notabilis</name>
    <dbReference type="NCBI Taxonomy" id="981085"/>
    <lineage>
        <taxon>Eukaryota</taxon>
        <taxon>Viridiplantae</taxon>
        <taxon>Streptophyta</taxon>
        <taxon>Embryophyta</taxon>
        <taxon>Tracheophyta</taxon>
        <taxon>Spermatophyta</taxon>
        <taxon>Magnoliopsida</taxon>
        <taxon>eudicotyledons</taxon>
        <taxon>Gunneridae</taxon>
        <taxon>Pentapetalae</taxon>
        <taxon>rosids</taxon>
        <taxon>fabids</taxon>
        <taxon>Rosales</taxon>
        <taxon>Moraceae</taxon>
        <taxon>Moreae</taxon>
        <taxon>Morus</taxon>
    </lineage>
</organism>
<dbReference type="SUPFAM" id="SSF82199">
    <property type="entry name" value="SET domain"/>
    <property type="match status" value="1"/>
</dbReference>
<dbReference type="AlphaFoldDB" id="W9S863"/>
<keyword evidence="7" id="KW-0694">RNA-binding</keyword>
<feature type="domain" description="GYF" evidence="16">
    <location>
        <begin position="285"/>
        <end position="335"/>
    </location>
</feature>
<dbReference type="GO" id="GO:0032259">
    <property type="term" value="P:methylation"/>
    <property type="evidence" value="ECO:0007669"/>
    <property type="project" value="UniProtKB-KW"/>
</dbReference>
<sequence length="1249" mass="138024">MPSVTVGSTSCSSSSNGGDVSACRLRAVAVGDKRKTTNGGDASGHRLRATAVRGEGRSWVWSTVRVKLVMVSCSADLKILVSRKRLKVLDLHYPDSHYSADDSPSSSCSFHARCPESGFVSSRRGGECDFDDGEMDEMSCQSNGESSDLEHSSYGVGGGICVGGADKKNYPPTAPAASMALASGWMYVNDCGQMCGPYIQEQLYEGLSTGFLPEDLPVYPLLNGKIANSVPLKYFKHFPDQVATGFAYLNANPLAYQSASYANVPISSPAPSHSLKPYASQSSKEACWLYEDHERKKHGPHSLQELFSWHQYGYLRDSIMIYHTENTCTPFTLLSLLNAWKPDASDTATTTPDAATNETGSSPSLSEMSEEVSCQLHFGIMKAARRIVLDEIISNVIAEFAAMKKSWREVKHEPINQAAETCSLDQRMLEFAGVKKRTAPLCETTTPSPAADNKAIIIKSVGSIENFWGSHAVVSKVLFDYCMEVMWNAVFYDTLAEYSSAWRKRKLWSGIPISRKPVGNYAKMAEKLPGEDLQRQESSSHDESICGFRRLGIESDDHAHKLSILTSPAFLELKSSKQTSPTHTRYLYNDMDSIAKDVENELHLSAMASLTEYVKSLVEEEVRKFVDSSKDDRSAQIILSGTSHSLAQVAKPFHEPVSGNRMLELFSSVFKEQCLHAGNPVAEQESNEPPPPGCEDNIRSFASSHQDKFRTLRSNKCVPKMGEYVAIAMCRQKLHEDVLRELKMSFIGYALQKFLQTWRSSKKHCKLLDYEEGAQNANRKLPGGSSLLLDKIGEELECCPKSTSDKSSTAVGKYTYHRKKSQKKSGSISKLDTTVGGGLLDHLAEESKKEHVSGDVIVAAKAQVAATSSKKIGLKKGQNESSAKDKSLQVVSKVKRNLSSDRLKTKNSSSRKAMVSSRAQKSGKLAEGANKPSRTQVLAPSSKRDGVHKVENDNDHDVKIQEDLPTKASKLKRERPMDSMPPSHSKKVLKVANGDAKQALSKQAVVKKTKSRKSKIVKNAYPRSDGCARASINGWEWHRWSVSASPAERAHVRGIKYIDTKRSSSDVNKSPLSNGKALSARTNRAKLRNLVAAAEGADLLKATQLKARKKQLRFQRSKIHDWGLVALEPIEAEDFVIEYVGELIRPRISDIRERHYEKMGIGSSYLFRLDDGYVVDATKRGGIARFVNHSCEPNCYTKVISVEGEKKIFIYAKRHIAAGEEITYNYKFPLEEKKIPCNCGSKRCRGSLN</sequence>